<comment type="caution">
    <text evidence="1">The sequence shown here is derived from an EMBL/GenBank/DDBJ whole genome shotgun (WGS) entry which is preliminary data.</text>
</comment>
<gene>
    <name evidence="1" type="ORF">Cboi01_000584900</name>
</gene>
<evidence type="ECO:0000313" key="1">
    <source>
        <dbReference type="EMBL" id="GMF01437.1"/>
    </source>
</evidence>
<evidence type="ECO:0000313" key="2">
    <source>
        <dbReference type="Proteomes" id="UP001165101"/>
    </source>
</evidence>
<protein>
    <submittedName>
        <fullName evidence="1">Unnamed protein product</fullName>
    </submittedName>
</protein>
<dbReference type="Proteomes" id="UP001165101">
    <property type="component" value="Unassembled WGS sequence"/>
</dbReference>
<keyword evidence="2" id="KW-1185">Reference proteome</keyword>
<dbReference type="EMBL" id="BSXV01004914">
    <property type="protein sequence ID" value="GMF01437.1"/>
    <property type="molecule type" value="Genomic_DNA"/>
</dbReference>
<proteinExistence type="predicted"/>
<name>A0ACB5U3X3_CANBO</name>
<reference evidence="1" key="1">
    <citation type="submission" date="2023-04" db="EMBL/GenBank/DDBJ databases">
        <title>Candida boidinii NBRC 1967.</title>
        <authorList>
            <person name="Ichikawa N."/>
            <person name="Sato H."/>
            <person name="Tonouchi N."/>
        </authorList>
    </citation>
    <scope>NUCLEOTIDE SEQUENCE</scope>
    <source>
        <strain evidence="1">NBRC 1967</strain>
    </source>
</reference>
<sequence length="234" mass="26755">MKYSNNKVKENEANSDSDEESTFDETEKFLSSGKTHLNRSISSSLKKHGSVSVDVEKLENDELLKVGKLVVAEEKAVNRLKMSVYRTYLRLGSGIFNRAFLPIFLLVAILSTFLSIFTNTWLSFWTEYRFEGKSNGFYIGLYVMITMLAVTFLTTQFAFLVYLSTNASRLFNILASNRVIHTSMSFIDKTPMGRILNRFTKDTDVIDNEVSENFRMFFAPFCTTVGILILLLEK</sequence>
<accession>A0ACB5U3X3</accession>
<organism evidence="1 2">
    <name type="scientific">Candida boidinii</name>
    <name type="common">Yeast</name>
    <dbReference type="NCBI Taxonomy" id="5477"/>
    <lineage>
        <taxon>Eukaryota</taxon>
        <taxon>Fungi</taxon>
        <taxon>Dikarya</taxon>
        <taxon>Ascomycota</taxon>
        <taxon>Saccharomycotina</taxon>
        <taxon>Pichiomycetes</taxon>
        <taxon>Pichiales</taxon>
        <taxon>Pichiaceae</taxon>
        <taxon>Ogataea</taxon>
        <taxon>Ogataea/Candida clade</taxon>
    </lineage>
</organism>